<dbReference type="AlphaFoldDB" id="A0A2M6WTG4"/>
<comment type="caution">
    <text evidence="3">The sequence shown here is derived from an EMBL/GenBank/DDBJ whole genome shotgun (WGS) entry which is preliminary data.</text>
</comment>
<name>A0A2M6WTG4_9BACT</name>
<feature type="transmembrane region" description="Helical" evidence="1">
    <location>
        <begin position="93"/>
        <end position="115"/>
    </location>
</feature>
<keyword evidence="1" id="KW-1133">Transmembrane helix</keyword>
<feature type="chain" id="PRO_5014805246" evidence="2">
    <location>
        <begin position="23"/>
        <end position="121"/>
    </location>
</feature>
<feature type="signal peptide" evidence="2">
    <location>
        <begin position="1"/>
        <end position="22"/>
    </location>
</feature>
<sequence length="121" mass="12634">MKKCKYLLSGVGFWLAVNPALAEFGEDTARGQAPDLVGLQGTAANTLAILAGDIAGTLLAFLGTIFFILILYGGFTWMTAAGDPSKAKRAQTIIITAVVGLIVLLSAYAITTFIADNVIPK</sequence>
<proteinExistence type="predicted"/>
<keyword evidence="1" id="KW-0812">Transmembrane</keyword>
<feature type="transmembrane region" description="Helical" evidence="1">
    <location>
        <begin position="46"/>
        <end position="72"/>
    </location>
</feature>
<dbReference type="Pfam" id="PF18895">
    <property type="entry name" value="T4SS_pilin"/>
    <property type="match status" value="1"/>
</dbReference>
<protein>
    <submittedName>
        <fullName evidence="3">Uncharacterized protein</fullName>
    </submittedName>
</protein>
<organism evidence="3 4">
    <name type="scientific">Candidatus Falkowbacteria bacterium CG10_big_fil_rev_8_21_14_0_10_37_14</name>
    <dbReference type="NCBI Taxonomy" id="1974561"/>
    <lineage>
        <taxon>Bacteria</taxon>
        <taxon>Candidatus Falkowiibacteriota</taxon>
    </lineage>
</organism>
<evidence type="ECO:0000256" key="2">
    <source>
        <dbReference type="SAM" id="SignalP"/>
    </source>
</evidence>
<evidence type="ECO:0000313" key="3">
    <source>
        <dbReference type="EMBL" id="PIT96016.1"/>
    </source>
</evidence>
<dbReference type="EMBL" id="PFAM01000013">
    <property type="protein sequence ID" value="PIT96016.1"/>
    <property type="molecule type" value="Genomic_DNA"/>
</dbReference>
<dbReference type="Proteomes" id="UP000228533">
    <property type="component" value="Unassembled WGS sequence"/>
</dbReference>
<keyword evidence="2" id="KW-0732">Signal</keyword>
<keyword evidence="1" id="KW-0472">Membrane</keyword>
<accession>A0A2M6WTG4</accession>
<gene>
    <name evidence="3" type="ORF">COT94_02000</name>
</gene>
<reference evidence="4" key="1">
    <citation type="submission" date="2017-09" db="EMBL/GenBank/DDBJ databases">
        <title>Depth-based differentiation of microbial function through sediment-hosted aquifers and enrichment of novel symbionts in the deep terrestrial subsurface.</title>
        <authorList>
            <person name="Probst A.J."/>
            <person name="Ladd B."/>
            <person name="Jarett J.K."/>
            <person name="Geller-Mcgrath D.E."/>
            <person name="Sieber C.M.K."/>
            <person name="Emerson J.B."/>
            <person name="Anantharaman K."/>
            <person name="Thomas B.C."/>
            <person name="Malmstrom R."/>
            <person name="Stieglmeier M."/>
            <person name="Klingl A."/>
            <person name="Woyke T."/>
            <person name="Ryan C.M."/>
            <person name="Banfield J.F."/>
        </authorList>
    </citation>
    <scope>NUCLEOTIDE SEQUENCE [LARGE SCALE GENOMIC DNA]</scope>
</reference>
<dbReference type="InterPro" id="IPR043993">
    <property type="entry name" value="T4SS_pilin"/>
</dbReference>
<evidence type="ECO:0000313" key="4">
    <source>
        <dbReference type="Proteomes" id="UP000228533"/>
    </source>
</evidence>
<evidence type="ECO:0000256" key="1">
    <source>
        <dbReference type="SAM" id="Phobius"/>
    </source>
</evidence>